<name>A0ABR7HCK1_9FIRM</name>
<dbReference type="InterPro" id="IPR010905">
    <property type="entry name" value="Glyco_hydro_88"/>
</dbReference>
<keyword evidence="1 2" id="KW-0378">Hydrolase</keyword>
<dbReference type="InterPro" id="IPR008928">
    <property type="entry name" value="6-hairpin_glycosidase_sf"/>
</dbReference>
<evidence type="ECO:0000256" key="1">
    <source>
        <dbReference type="ARBA" id="ARBA00022801"/>
    </source>
</evidence>
<dbReference type="InterPro" id="IPR012341">
    <property type="entry name" value="6hp_glycosidase-like_sf"/>
</dbReference>
<dbReference type="PANTHER" id="PTHR33886">
    <property type="entry name" value="UNSATURATED RHAMNOGALACTURONAN HYDROLASE (EUROFUNG)"/>
    <property type="match status" value="1"/>
</dbReference>
<dbReference type="SUPFAM" id="SSF48208">
    <property type="entry name" value="Six-hairpin glycosidases"/>
    <property type="match status" value="1"/>
</dbReference>
<evidence type="ECO:0000313" key="2">
    <source>
        <dbReference type="EMBL" id="MBC5710888.1"/>
    </source>
</evidence>
<dbReference type="RefSeq" id="WP_187023610.1">
    <property type="nucleotide sequence ID" value="NZ_JACOPB010000014.1"/>
</dbReference>
<evidence type="ECO:0000313" key="3">
    <source>
        <dbReference type="Proteomes" id="UP000634672"/>
    </source>
</evidence>
<dbReference type="Proteomes" id="UP000634672">
    <property type="component" value="Unassembled WGS sequence"/>
</dbReference>
<dbReference type="Pfam" id="PF07470">
    <property type="entry name" value="Glyco_hydro_88"/>
    <property type="match status" value="1"/>
</dbReference>
<dbReference type="PANTHER" id="PTHR33886:SF8">
    <property type="entry name" value="UNSATURATED RHAMNOGALACTURONAN HYDROLASE (EUROFUNG)"/>
    <property type="match status" value="1"/>
</dbReference>
<proteinExistence type="predicted"/>
<gene>
    <name evidence="2" type="ORF">H8S75_23405</name>
</gene>
<sequence>MQELKKEEITRKLDLVVNKLLTLGGPENETELENGGESIGFFRRDFGISEWDWPQGVGLYGLYKIMMVEKKDEYRKFLCSWFKSNMAEGLPSRNINTTTPLLTLVQLNEICPDPEFESLCLSWADWLMRCLPRTEEGGFQHVTSANGDRLGVRLNENEMWIDTLFMTVLFLNRMGQKYNRQDWISESIHQVLLHIKYLYDKKTGLFYHGWTFNTRDNFGGVFWCRGNSWFTAGILEYLEMFKGSLDAGVREFIVNTYKSQVRTLKKLQSQSGLWHTVLDDPASYEEVSGSAAITAGILKGIKLGILDDSYLDCAWKGVRAVMNNIDEEGTVLNVSGGTGMGADREHYKKILIAPMAYGQSLTILALIQALDNLK</sequence>
<keyword evidence="3" id="KW-1185">Reference proteome</keyword>
<dbReference type="GO" id="GO:0016787">
    <property type="term" value="F:hydrolase activity"/>
    <property type="evidence" value="ECO:0007669"/>
    <property type="project" value="UniProtKB-KW"/>
</dbReference>
<comment type="caution">
    <text evidence="2">The sequence shown here is derived from an EMBL/GenBank/DDBJ whole genome shotgun (WGS) entry which is preliminary data.</text>
</comment>
<dbReference type="Gene3D" id="1.50.10.10">
    <property type="match status" value="1"/>
</dbReference>
<organism evidence="2 3">
    <name type="scientific">Hungatella hominis</name>
    <dbReference type="NCBI Taxonomy" id="2763050"/>
    <lineage>
        <taxon>Bacteria</taxon>
        <taxon>Bacillati</taxon>
        <taxon>Bacillota</taxon>
        <taxon>Clostridia</taxon>
        <taxon>Lachnospirales</taxon>
        <taxon>Lachnospiraceae</taxon>
        <taxon>Hungatella</taxon>
    </lineage>
</organism>
<reference evidence="2 3" key="1">
    <citation type="submission" date="2020-08" db="EMBL/GenBank/DDBJ databases">
        <title>Genome public.</title>
        <authorList>
            <person name="Liu C."/>
            <person name="Sun Q."/>
        </authorList>
    </citation>
    <scope>NUCLEOTIDE SEQUENCE [LARGE SCALE GENOMIC DNA]</scope>
    <source>
        <strain evidence="2 3">NSJ-66</strain>
    </source>
</reference>
<dbReference type="EMBL" id="JACOPB010000014">
    <property type="protein sequence ID" value="MBC5710888.1"/>
    <property type="molecule type" value="Genomic_DNA"/>
</dbReference>
<dbReference type="InterPro" id="IPR052043">
    <property type="entry name" value="PolySaccharide_Degr_Enz"/>
</dbReference>
<accession>A0ABR7HCK1</accession>
<protein>
    <submittedName>
        <fullName evidence="2">Glycoside hydrolase family 88 protein</fullName>
    </submittedName>
</protein>